<keyword evidence="4" id="KW-0282">Flagellum</keyword>
<dbReference type="GO" id="GO:0006417">
    <property type="term" value="P:regulation of translation"/>
    <property type="evidence" value="ECO:0007669"/>
    <property type="project" value="UniProtKB-KW"/>
</dbReference>
<dbReference type="InterPro" id="IPR003775">
    <property type="entry name" value="Flagellar_assembly_factor_FliW"/>
</dbReference>
<reference evidence="4" key="1">
    <citation type="submission" date="2019-03" db="EMBL/GenBank/DDBJ databases">
        <authorList>
            <person name="Hao L."/>
        </authorList>
    </citation>
    <scope>NUCLEOTIDE SEQUENCE</scope>
</reference>
<dbReference type="NCBIfam" id="NF009793">
    <property type="entry name" value="PRK13285.1-1"/>
    <property type="match status" value="1"/>
</dbReference>
<evidence type="ECO:0000256" key="2">
    <source>
        <dbReference type="ARBA" id="ARBA00022795"/>
    </source>
</evidence>
<protein>
    <submittedName>
        <fullName evidence="4">Flagellar assembly factor FliW</fullName>
    </submittedName>
</protein>
<dbReference type="InterPro" id="IPR024046">
    <property type="entry name" value="Flagellar_assmbl_FliW_dom_sf"/>
</dbReference>
<organism evidence="4">
    <name type="scientific">anaerobic digester metagenome</name>
    <dbReference type="NCBI Taxonomy" id="1263854"/>
    <lineage>
        <taxon>unclassified sequences</taxon>
        <taxon>metagenomes</taxon>
        <taxon>ecological metagenomes</taxon>
    </lineage>
</organism>
<keyword evidence="3" id="KW-0810">Translation regulation</keyword>
<dbReference type="EMBL" id="CAADRM010000109">
    <property type="protein sequence ID" value="VFU15781.1"/>
    <property type="molecule type" value="Genomic_DNA"/>
</dbReference>
<gene>
    <name evidence="4" type="primary">fliW</name>
    <name evidence="4" type="ORF">SCFA_450019</name>
</gene>
<keyword evidence="4" id="KW-0969">Cilium</keyword>
<dbReference type="PANTHER" id="PTHR39190:SF1">
    <property type="entry name" value="FLAGELLAR ASSEMBLY FACTOR FLIW"/>
    <property type="match status" value="1"/>
</dbReference>
<dbReference type="Gene3D" id="2.30.290.10">
    <property type="entry name" value="BH3618-like"/>
    <property type="match status" value="1"/>
</dbReference>
<dbReference type="Pfam" id="PF02623">
    <property type="entry name" value="FliW"/>
    <property type="match status" value="1"/>
</dbReference>
<keyword evidence="4" id="KW-0966">Cell projection</keyword>
<dbReference type="PANTHER" id="PTHR39190">
    <property type="entry name" value="FLAGELLAR ASSEMBLY FACTOR FLIW"/>
    <property type="match status" value="1"/>
</dbReference>
<dbReference type="HAMAP" id="MF_01185">
    <property type="entry name" value="FliW"/>
    <property type="match status" value="1"/>
</dbReference>
<name>A0A485M1D2_9ZZZZ</name>
<evidence type="ECO:0000256" key="3">
    <source>
        <dbReference type="ARBA" id="ARBA00022845"/>
    </source>
</evidence>
<accession>A0A485M1D2</accession>
<keyword evidence="2" id="KW-1005">Bacterial flagellum biogenesis</keyword>
<dbReference type="SUPFAM" id="SSF141457">
    <property type="entry name" value="BH3618-like"/>
    <property type="match status" value="1"/>
</dbReference>
<dbReference type="AlphaFoldDB" id="A0A485M1D2"/>
<proteinExistence type="inferred from homology"/>
<evidence type="ECO:0000313" key="4">
    <source>
        <dbReference type="EMBL" id="VFU15781.1"/>
    </source>
</evidence>
<sequence>MEITTVRFGTIPVQEDKVIVFPRGILGFPHDTRYILFPHGEGSPFYWLQSVDDGAIAFVVMNPQLVQDDYAVDVEESILKELEADSVSDLEVMCIVTIPPDRPEKMTINLLGPIVINVSQCRAVQIVSANEKYSHRHPILAESS</sequence>
<evidence type="ECO:0000256" key="1">
    <source>
        <dbReference type="ARBA" id="ARBA00022490"/>
    </source>
</evidence>
<dbReference type="GO" id="GO:0044780">
    <property type="term" value="P:bacterial-type flagellum assembly"/>
    <property type="evidence" value="ECO:0007669"/>
    <property type="project" value="InterPro"/>
</dbReference>
<keyword evidence="1" id="KW-0963">Cytoplasm</keyword>